<dbReference type="RefSeq" id="WP_152235517.1">
    <property type="nucleotide sequence ID" value="NZ_JBHSKZ010000011.1"/>
</dbReference>
<keyword evidence="2" id="KW-1185">Reference proteome</keyword>
<comment type="caution">
    <text evidence="1">The sequence shown here is derived from an EMBL/GenBank/DDBJ whole genome shotgun (WGS) entry which is preliminary data.</text>
</comment>
<accession>A0A6I1GF72</accession>
<dbReference type="Proteomes" id="UP000441772">
    <property type="component" value="Unassembled WGS sequence"/>
</dbReference>
<evidence type="ECO:0000313" key="2">
    <source>
        <dbReference type="Proteomes" id="UP000441772"/>
    </source>
</evidence>
<reference evidence="1 2" key="1">
    <citation type="submission" date="2019-09" db="EMBL/GenBank/DDBJ databases">
        <title>Characterization of the phylogenetic diversity of two novel species belonging to the genus Bifidobacterium: Bifidobacterium cebidarum sp. nov. and Bifidobacterium leontopitheci sp. nov.</title>
        <authorList>
            <person name="Lugli G.A."/>
            <person name="Duranti S."/>
            <person name="Milani C."/>
            <person name="Turroni F."/>
            <person name="Ventura M."/>
        </authorList>
    </citation>
    <scope>NUCLEOTIDE SEQUENCE [LARGE SCALE GENOMIC DNA]</scope>
    <source>
        <strain evidence="1 2">LMG 31471</strain>
    </source>
</reference>
<protein>
    <submittedName>
        <fullName evidence="1">Uncharacterized protein</fullName>
    </submittedName>
</protein>
<proteinExistence type="predicted"/>
<dbReference type="AlphaFoldDB" id="A0A6I1GF72"/>
<sequence length="152" mass="16710">MSHGYGARQRMILAQIDRSPGKWVRLIPPGRYTPAEEASTRRAARTLEARGDIETSHRTIAGHVWLVARRATSRDIPHDLDVMLPPDDRAALAANSGTWPDTASWQAHLDDLRRQMQQTLWDQCVASGLSMPMAQTAIIAMGGGLPKPPGKP</sequence>
<organism evidence="1 2">
    <name type="scientific">Bifidobacterium leontopitheci</name>
    <dbReference type="NCBI Taxonomy" id="2650774"/>
    <lineage>
        <taxon>Bacteria</taxon>
        <taxon>Bacillati</taxon>
        <taxon>Actinomycetota</taxon>
        <taxon>Actinomycetes</taxon>
        <taxon>Bifidobacteriales</taxon>
        <taxon>Bifidobacteriaceae</taxon>
        <taxon>Bifidobacterium</taxon>
    </lineage>
</organism>
<evidence type="ECO:0000313" key="1">
    <source>
        <dbReference type="EMBL" id="KAB7788406.1"/>
    </source>
</evidence>
<name>A0A6I1GF72_9BIFI</name>
<gene>
    <name evidence="1" type="ORF">F7D09_2122</name>
</gene>
<dbReference type="EMBL" id="WBVT01000075">
    <property type="protein sequence ID" value="KAB7788406.1"/>
    <property type="molecule type" value="Genomic_DNA"/>
</dbReference>